<reference evidence="2 3" key="1">
    <citation type="submission" date="2017-09" db="EMBL/GenBank/DDBJ databases">
        <title>Complete genome sequence of Oxytococcus suis strain ZY16052.</title>
        <authorList>
            <person name="Li F."/>
        </authorList>
    </citation>
    <scope>NUCLEOTIDE SEQUENCE [LARGE SCALE GENOMIC DNA]</scope>
    <source>
        <strain evidence="2 3">ZY16052</strain>
    </source>
</reference>
<sequence length="122" mass="13974">MTSSFVWGEVLLYFAPVLVIYAGKVLLPQWTNGRRIKLSIALLPLLLVMIHCFSVLIFSYSLIPYTLLMSALLLGLDLYEYVPKITEFKLLDYFERSRRLLFITWGSLAIALGILRMISLLA</sequence>
<keyword evidence="1" id="KW-1133">Transmembrane helix</keyword>
<dbReference type="RefSeq" id="WP_118990879.1">
    <property type="nucleotide sequence ID" value="NZ_CP023434.1"/>
</dbReference>
<feature type="transmembrane region" description="Helical" evidence="1">
    <location>
        <begin position="38"/>
        <end position="56"/>
    </location>
</feature>
<evidence type="ECO:0000256" key="1">
    <source>
        <dbReference type="SAM" id="Phobius"/>
    </source>
</evidence>
<feature type="transmembrane region" description="Helical" evidence="1">
    <location>
        <begin position="100"/>
        <end position="121"/>
    </location>
</feature>
<accession>A0A347WLM2</accession>
<organism evidence="2 3">
    <name type="scientific">Suicoccus acidiformans</name>
    <dbReference type="NCBI Taxonomy" id="2036206"/>
    <lineage>
        <taxon>Bacteria</taxon>
        <taxon>Bacillati</taxon>
        <taxon>Bacillota</taxon>
        <taxon>Bacilli</taxon>
        <taxon>Lactobacillales</taxon>
        <taxon>Aerococcaceae</taxon>
        <taxon>Suicoccus</taxon>
    </lineage>
</organism>
<gene>
    <name evidence="2" type="ORF">CL176_08190</name>
</gene>
<protein>
    <recommendedName>
        <fullName evidence="4">DUF3397 domain-containing protein</fullName>
    </recommendedName>
</protein>
<dbReference type="AlphaFoldDB" id="A0A347WLM2"/>
<evidence type="ECO:0008006" key="4">
    <source>
        <dbReference type="Google" id="ProtNLM"/>
    </source>
</evidence>
<keyword evidence="1" id="KW-0472">Membrane</keyword>
<name>A0A347WLM2_9LACT</name>
<dbReference type="EMBL" id="CP023434">
    <property type="protein sequence ID" value="AXY25979.1"/>
    <property type="molecule type" value="Genomic_DNA"/>
</dbReference>
<dbReference type="Proteomes" id="UP000263232">
    <property type="component" value="Chromosome"/>
</dbReference>
<dbReference type="KEGG" id="abae:CL176_08190"/>
<feature type="transmembrane region" description="Helical" evidence="1">
    <location>
        <begin position="6"/>
        <end position="26"/>
    </location>
</feature>
<evidence type="ECO:0000313" key="2">
    <source>
        <dbReference type="EMBL" id="AXY25979.1"/>
    </source>
</evidence>
<proteinExistence type="predicted"/>
<keyword evidence="1" id="KW-0812">Transmembrane</keyword>
<evidence type="ECO:0000313" key="3">
    <source>
        <dbReference type="Proteomes" id="UP000263232"/>
    </source>
</evidence>
<keyword evidence="3" id="KW-1185">Reference proteome</keyword>